<proteinExistence type="predicted"/>
<dbReference type="PANTHER" id="PTHR22427:SF7">
    <property type="entry name" value="GH15728P"/>
    <property type="match status" value="1"/>
</dbReference>
<dbReference type="Pfam" id="PF00651">
    <property type="entry name" value="BTB"/>
    <property type="match status" value="1"/>
</dbReference>
<dbReference type="PROSITE" id="PS50097">
    <property type="entry name" value="BTB"/>
    <property type="match status" value="1"/>
</dbReference>
<gene>
    <name evidence="3" type="ORF">SPHA_2940</name>
</gene>
<evidence type="ECO:0000256" key="1">
    <source>
        <dbReference type="SAM" id="MobiDB-lite"/>
    </source>
</evidence>
<dbReference type="Proteomes" id="UP000597762">
    <property type="component" value="Unassembled WGS sequence"/>
</dbReference>
<feature type="compositionally biased region" description="Basic residues" evidence="1">
    <location>
        <begin position="669"/>
        <end position="683"/>
    </location>
</feature>
<evidence type="ECO:0000313" key="3">
    <source>
        <dbReference type="EMBL" id="CAE1150392.1"/>
    </source>
</evidence>
<dbReference type="OrthoDB" id="409642at2759"/>
<evidence type="ECO:0000259" key="2">
    <source>
        <dbReference type="PROSITE" id="PS50097"/>
    </source>
</evidence>
<dbReference type="InterPro" id="IPR011333">
    <property type="entry name" value="SKP1/BTB/POZ_sf"/>
</dbReference>
<dbReference type="AlphaFoldDB" id="A0A812ARF4"/>
<reference evidence="3" key="1">
    <citation type="submission" date="2021-01" db="EMBL/GenBank/DDBJ databases">
        <authorList>
            <person name="Li R."/>
            <person name="Bekaert M."/>
        </authorList>
    </citation>
    <scope>NUCLEOTIDE SEQUENCE</scope>
    <source>
        <strain evidence="3">Farmed</strain>
    </source>
</reference>
<keyword evidence="4" id="KW-1185">Reference proteome</keyword>
<dbReference type="InterPro" id="IPR043225">
    <property type="entry name" value="BACK_BTBD8"/>
</dbReference>
<dbReference type="Gene3D" id="3.30.710.10">
    <property type="entry name" value="Potassium Channel Kv1.1, Chain A"/>
    <property type="match status" value="1"/>
</dbReference>
<accession>A0A812ARF4</accession>
<dbReference type="Pfam" id="PF26017">
    <property type="entry name" value="BACK_BTBD8"/>
    <property type="match status" value="1"/>
</dbReference>
<dbReference type="InterPro" id="IPR000210">
    <property type="entry name" value="BTB/POZ_dom"/>
</dbReference>
<feature type="region of interest" description="Disordered" evidence="1">
    <location>
        <begin position="606"/>
        <end position="688"/>
    </location>
</feature>
<dbReference type="CDD" id="cd18286">
    <property type="entry name" value="BTB2_POZ_BTBD8"/>
    <property type="match status" value="1"/>
</dbReference>
<feature type="domain" description="BTB" evidence="2">
    <location>
        <begin position="307"/>
        <end position="374"/>
    </location>
</feature>
<evidence type="ECO:0000313" key="4">
    <source>
        <dbReference type="Proteomes" id="UP000597762"/>
    </source>
</evidence>
<dbReference type="SUPFAM" id="SSF54695">
    <property type="entry name" value="POZ domain"/>
    <property type="match status" value="1"/>
</dbReference>
<feature type="compositionally biased region" description="Low complexity" evidence="1">
    <location>
        <begin position="611"/>
        <end position="622"/>
    </location>
</feature>
<sequence>MRPGSGITCRPKDRSAQRQSIAFLEKCAKEKEKLQERLTEELKTDILRMFEDSIHPDILFYVGKKDVKAHKIMLQGREGDIYNYLLDYLANDNNSASDVITSKELKDFLRQLYTTECCDILVEEFIKKLISEDLKNGSSSLFPVVNGNEEIHENNDPDLKKSTYKITSQIPVFSCVRSRESSGPEAASSADSCMSFSSASTSSLGNNNGSFTSLSLSSSKDEDYSQASTLSPEDRRQQMNEIRQPSFVNCDTVSGGPTSSEEAPPVKGLLASQRLPDLITASTTLPHEPCCKLGRHLLQILLQGTNTDCILSVHNHDFRAHKCILACRSKYFDTMFNGSWAETDAEKLHLESISSVVLEQLLLYLYGGVIDLIDNCDMVELLVIADMYGIDGLKDAVNFNLRYDRCHFFHKPCPGCIAGVPEVLALSKTFNMAELHERCLKWINKNFSKVWPTKSFSLMHDSLMMECCQRAIKDLTCENVLEVIMDCQKISSSLPRLKWSEPVLAVVTQLMDAAIEFTGLHFTEDFATFVRSLFNKCEDYLKLHIHQVAHCKDWDLLTDEMQKNIMQSASYVCIDNSNRGKMPPKLTSMQKRRSGAEMIKLIKEDGTYMMSSPESSPSAKGSPKTHKALKSSHISSGSPVHTRIPTPKGSPSTRGKDQLKVSGGEALSHKKAKTSKIAKRTRKPQPDEEVDEVLTISIVELTPESDKDKPTWFVANRQQNINLLKRVNSSYEPLTAEAALVQARPRSQSMGQVEHCVLKVARKHNSYLTSMYDNKRTQIIPIFNVVFFKPDS</sequence>
<name>A0A812ARF4_ACAPH</name>
<dbReference type="SMART" id="SM00225">
    <property type="entry name" value="BTB"/>
    <property type="match status" value="1"/>
</dbReference>
<dbReference type="EMBL" id="CAHIKZ030000085">
    <property type="protein sequence ID" value="CAE1150392.1"/>
    <property type="molecule type" value="Genomic_DNA"/>
</dbReference>
<dbReference type="CDD" id="cd18490">
    <property type="entry name" value="BACK_BTBD8"/>
    <property type="match status" value="1"/>
</dbReference>
<dbReference type="PANTHER" id="PTHR22427">
    <property type="entry name" value="GH15728P"/>
    <property type="match status" value="1"/>
</dbReference>
<comment type="caution">
    <text evidence="3">The sequence shown here is derived from an EMBL/GenBank/DDBJ whole genome shotgun (WGS) entry which is preliminary data.</text>
</comment>
<feature type="region of interest" description="Disordered" evidence="1">
    <location>
        <begin position="214"/>
        <end position="265"/>
    </location>
</feature>
<feature type="compositionally biased region" description="Polar residues" evidence="1">
    <location>
        <begin position="239"/>
        <end position="261"/>
    </location>
</feature>
<protein>
    <submittedName>
        <fullName evidence="3">BTBD8</fullName>
    </submittedName>
</protein>
<organism evidence="3 4">
    <name type="scientific">Acanthosepion pharaonis</name>
    <name type="common">Pharaoh cuttlefish</name>
    <name type="synonym">Sepia pharaonis</name>
    <dbReference type="NCBI Taxonomy" id="158019"/>
    <lineage>
        <taxon>Eukaryota</taxon>
        <taxon>Metazoa</taxon>
        <taxon>Spiralia</taxon>
        <taxon>Lophotrochozoa</taxon>
        <taxon>Mollusca</taxon>
        <taxon>Cephalopoda</taxon>
        <taxon>Coleoidea</taxon>
        <taxon>Decapodiformes</taxon>
        <taxon>Sepiida</taxon>
        <taxon>Sepiina</taxon>
        <taxon>Sepiidae</taxon>
        <taxon>Acanthosepion</taxon>
    </lineage>
</organism>